<organism evidence="2 3">
    <name type="scientific">Paenibacillus solani</name>
    <dbReference type="NCBI Taxonomy" id="1705565"/>
    <lineage>
        <taxon>Bacteria</taxon>
        <taxon>Bacillati</taxon>
        <taxon>Bacillota</taxon>
        <taxon>Bacilli</taxon>
        <taxon>Bacillales</taxon>
        <taxon>Paenibacillaceae</taxon>
        <taxon>Paenibacillus</taxon>
    </lineage>
</organism>
<evidence type="ECO:0000313" key="3">
    <source>
        <dbReference type="Proteomes" id="UP000036932"/>
    </source>
</evidence>
<dbReference type="RefSeq" id="WP_053488791.1">
    <property type="nucleotide sequence ID" value="NZ_LIUT01000001.1"/>
</dbReference>
<comment type="caution">
    <text evidence="2">The sequence shown here is derived from an EMBL/GenBank/DDBJ whole genome shotgun (WGS) entry which is preliminary data.</text>
</comment>
<dbReference type="Proteomes" id="UP000036932">
    <property type="component" value="Unassembled WGS sequence"/>
</dbReference>
<keyword evidence="3" id="KW-1185">Reference proteome</keyword>
<feature type="region of interest" description="Disordered" evidence="1">
    <location>
        <begin position="51"/>
        <end position="84"/>
    </location>
</feature>
<evidence type="ECO:0000256" key="1">
    <source>
        <dbReference type="SAM" id="MobiDB-lite"/>
    </source>
</evidence>
<dbReference type="OrthoDB" id="2656835at2"/>
<accession>A0A0M1P3U5</accession>
<dbReference type="PATRIC" id="fig|1705565.3.peg.3048"/>
<reference evidence="3" key="1">
    <citation type="submission" date="2015-08" db="EMBL/GenBank/DDBJ databases">
        <title>Genome sequencing project for genomic taxonomy and phylogenomics of Bacillus-like bacteria.</title>
        <authorList>
            <person name="Liu B."/>
            <person name="Wang J."/>
            <person name="Zhu Y."/>
            <person name="Liu G."/>
            <person name="Chen Q."/>
            <person name="Chen Z."/>
            <person name="Lan J."/>
            <person name="Che J."/>
            <person name="Ge C."/>
            <person name="Shi H."/>
            <person name="Pan Z."/>
            <person name="Liu X."/>
        </authorList>
    </citation>
    <scope>NUCLEOTIDE SEQUENCE [LARGE SCALE GENOMIC DNA]</scope>
    <source>
        <strain evidence="3">FJAT-22460</strain>
    </source>
</reference>
<feature type="compositionally biased region" description="Polar residues" evidence="1">
    <location>
        <begin position="51"/>
        <end position="63"/>
    </location>
</feature>
<protein>
    <submittedName>
        <fullName evidence="2">Uncharacterized protein</fullName>
    </submittedName>
</protein>
<feature type="compositionally biased region" description="Polar residues" evidence="1">
    <location>
        <begin position="70"/>
        <end position="84"/>
    </location>
</feature>
<sequence>MKTSSFLCGVILGAVASRVISRKNNMSISSMMKNTNLGQFADTAISKIQGTKSQYSGSSQESMGQHDINRTTGVSGVQTSTHTKSANLKQVKDFIRNNPEVKSEVEQILKETHTVIPGL</sequence>
<dbReference type="AlphaFoldDB" id="A0A0M1P3U5"/>
<gene>
    <name evidence="2" type="ORF">AM231_05760</name>
</gene>
<name>A0A0M1P3U5_9BACL</name>
<evidence type="ECO:0000313" key="2">
    <source>
        <dbReference type="EMBL" id="KOR88719.1"/>
    </source>
</evidence>
<dbReference type="EMBL" id="LIUT01000001">
    <property type="protein sequence ID" value="KOR88719.1"/>
    <property type="molecule type" value="Genomic_DNA"/>
</dbReference>
<proteinExistence type="predicted"/>